<dbReference type="Proteomes" id="UP001062846">
    <property type="component" value="Chromosome 10"/>
</dbReference>
<name>A0ACC0M9P1_RHOML</name>
<reference evidence="1" key="1">
    <citation type="submission" date="2022-02" db="EMBL/GenBank/DDBJ databases">
        <title>Plant Genome Project.</title>
        <authorList>
            <person name="Zhang R.-G."/>
        </authorList>
    </citation>
    <scope>NUCLEOTIDE SEQUENCE</scope>
    <source>
        <strain evidence="1">AT1</strain>
    </source>
</reference>
<comment type="caution">
    <text evidence="1">The sequence shown here is derived from an EMBL/GenBank/DDBJ whole genome shotgun (WGS) entry which is preliminary data.</text>
</comment>
<protein>
    <submittedName>
        <fullName evidence="1">Uncharacterized protein</fullName>
    </submittedName>
</protein>
<evidence type="ECO:0000313" key="1">
    <source>
        <dbReference type="EMBL" id="KAI8537043.1"/>
    </source>
</evidence>
<gene>
    <name evidence="1" type="ORF">RHMOL_Rhmol10G0304100</name>
</gene>
<organism evidence="1 2">
    <name type="scientific">Rhododendron molle</name>
    <name type="common">Chinese azalea</name>
    <name type="synonym">Azalea mollis</name>
    <dbReference type="NCBI Taxonomy" id="49168"/>
    <lineage>
        <taxon>Eukaryota</taxon>
        <taxon>Viridiplantae</taxon>
        <taxon>Streptophyta</taxon>
        <taxon>Embryophyta</taxon>
        <taxon>Tracheophyta</taxon>
        <taxon>Spermatophyta</taxon>
        <taxon>Magnoliopsida</taxon>
        <taxon>eudicotyledons</taxon>
        <taxon>Gunneridae</taxon>
        <taxon>Pentapetalae</taxon>
        <taxon>asterids</taxon>
        <taxon>Ericales</taxon>
        <taxon>Ericaceae</taxon>
        <taxon>Ericoideae</taxon>
        <taxon>Rhodoreae</taxon>
        <taxon>Rhododendron</taxon>
    </lineage>
</organism>
<dbReference type="EMBL" id="CM046397">
    <property type="protein sequence ID" value="KAI8537043.1"/>
    <property type="molecule type" value="Genomic_DNA"/>
</dbReference>
<keyword evidence="2" id="KW-1185">Reference proteome</keyword>
<proteinExistence type="predicted"/>
<sequence length="594" mass="66318">MREMRVGLAVYVASLLLMSITTLSDAALTSRILNRLTVGSNYLTTQELWLNQTLDHFSPYDHRQFAQRYYEFLDHFLLPDGPIFLKICGESACNGITNDYISVLAKKFGAAVVSLEHRYYGKSSPFKSLATENLKYLSSKQALFDLAVFRQHYQAKGRMHPFDHALTDSINAKLNRSNGENPWFVFGVSYPGALSAWFRLKFPHLTCGSLASSAVVLAVYNFTEFDQQIGESAGPECKAALQEVNSLVEQRLSTNGKAVKTLFGAAELKIDADFLYFLADAAVIAFQYGNPDTLCSPLVQARNTGEDLVDAYATYVKDYYLGSFGVSVQTYNQQHLKNTVLNGDSSDRLWWFQVCTEVAYFQVAPSNDSVRSSKVDTRHVIIKMSRLNYLSQLPIIWYCLVVPCMFLHKSVDLYVADTIWTFAKMSLEKAFILMSMEQIYTMVAKELQVFLQMVIRVGSDSVEVKIVQARLKTFDMVDGGGEGKGGVLVVEGGRGVQRCLLFFGSKIVFTNGSQDPWRHASKQTSSTDMPSYTVTCHNCGHGTDLRGCPQAPLVPEGDAKNCSSPDAVHKVRQQLIEQIDLWLSQCQSVGRSSM</sequence>
<evidence type="ECO:0000313" key="2">
    <source>
        <dbReference type="Proteomes" id="UP001062846"/>
    </source>
</evidence>
<accession>A0ACC0M9P1</accession>